<accession>A0A0D3FT89</accession>
<organism evidence="2">
    <name type="scientific">Oryza barthii</name>
    <dbReference type="NCBI Taxonomy" id="65489"/>
    <lineage>
        <taxon>Eukaryota</taxon>
        <taxon>Viridiplantae</taxon>
        <taxon>Streptophyta</taxon>
        <taxon>Embryophyta</taxon>
        <taxon>Tracheophyta</taxon>
        <taxon>Spermatophyta</taxon>
        <taxon>Magnoliopsida</taxon>
        <taxon>Liliopsida</taxon>
        <taxon>Poales</taxon>
        <taxon>Poaceae</taxon>
        <taxon>BOP clade</taxon>
        <taxon>Oryzoideae</taxon>
        <taxon>Oryzeae</taxon>
        <taxon>Oryzinae</taxon>
        <taxon>Oryza</taxon>
    </lineage>
</organism>
<evidence type="ECO:0000313" key="3">
    <source>
        <dbReference type="Proteomes" id="UP000026960"/>
    </source>
</evidence>
<evidence type="ECO:0000256" key="1">
    <source>
        <dbReference type="SAM" id="MobiDB-lite"/>
    </source>
</evidence>
<dbReference type="Proteomes" id="UP000026960">
    <property type="component" value="Chromosome 4"/>
</dbReference>
<dbReference type="AlphaFoldDB" id="A0A0D3FT89"/>
<feature type="region of interest" description="Disordered" evidence="1">
    <location>
        <begin position="1"/>
        <end position="25"/>
    </location>
</feature>
<dbReference type="Gramene" id="OBART04G04820.1">
    <property type="protein sequence ID" value="OBART04G04820.1"/>
    <property type="gene ID" value="OBART04G04820"/>
</dbReference>
<dbReference type="HOGENOM" id="CLU_109552_0_0_1"/>
<protein>
    <submittedName>
        <fullName evidence="2">Uncharacterized protein</fullName>
    </submittedName>
</protein>
<sequence length="220" mass="22691">MVNEPSSSGFDGGGDGEGSGERRWHVGGTGMWAAVTASLTVSEPDDSGFDGGATAARLLALRPSSPPHANPLPLAVHLLFGRHRGTAIHALSVIAASKLRAPPSASMPPTSSLSKGSAECKGRHLRALAAVERQALHHNPSTQLDGSSSSVVFHGDAARAEDGSRGAGGRWGGAVEVNHFKNFGLPTKAFLVDIIITKLVLALLEKLSLPGCPKTTLFPV</sequence>
<keyword evidence="3" id="KW-1185">Reference proteome</keyword>
<reference evidence="2" key="2">
    <citation type="submission" date="2015-03" db="UniProtKB">
        <authorList>
            <consortium name="EnsemblPlants"/>
        </authorList>
    </citation>
    <scope>IDENTIFICATION</scope>
</reference>
<dbReference type="PaxDb" id="65489-OBART04G04820.1"/>
<reference evidence="2" key="1">
    <citation type="journal article" date="2009" name="Rice">
        <title>De Novo Next Generation Sequencing of Plant Genomes.</title>
        <authorList>
            <person name="Rounsley S."/>
            <person name="Marri P.R."/>
            <person name="Yu Y."/>
            <person name="He R."/>
            <person name="Sisneros N."/>
            <person name="Goicoechea J.L."/>
            <person name="Lee S.J."/>
            <person name="Angelova A."/>
            <person name="Kudrna D."/>
            <person name="Luo M."/>
            <person name="Affourtit J."/>
            <person name="Desany B."/>
            <person name="Knight J."/>
            <person name="Niazi F."/>
            <person name="Egholm M."/>
            <person name="Wing R.A."/>
        </authorList>
    </citation>
    <scope>NUCLEOTIDE SEQUENCE [LARGE SCALE GENOMIC DNA]</scope>
    <source>
        <strain evidence="2">cv. IRGC 105608</strain>
    </source>
</reference>
<dbReference type="EnsemblPlants" id="OBART04G04820.1">
    <property type="protein sequence ID" value="OBART04G04820.1"/>
    <property type="gene ID" value="OBART04G04820"/>
</dbReference>
<evidence type="ECO:0000313" key="2">
    <source>
        <dbReference type="EnsemblPlants" id="OBART04G04820.1"/>
    </source>
</evidence>
<name>A0A0D3FT89_9ORYZ</name>
<proteinExistence type="predicted"/>